<evidence type="ECO:0000313" key="10">
    <source>
        <dbReference type="EMBL" id="EOA18047.1"/>
    </source>
</evidence>
<evidence type="ECO:0000256" key="8">
    <source>
        <dbReference type="SAM" id="SignalP"/>
    </source>
</evidence>
<dbReference type="PRINTS" id="PR00838">
    <property type="entry name" value="V5ALLERGEN"/>
</dbReference>
<evidence type="ECO:0000256" key="4">
    <source>
        <dbReference type="ARBA" id="ARBA00022821"/>
    </source>
</evidence>
<comment type="function">
    <text evidence="1">Probably involved in the defense reaction of plants against pathogens.</text>
</comment>
<dbReference type="Gene3D" id="3.40.33.10">
    <property type="entry name" value="CAP"/>
    <property type="match status" value="1"/>
</dbReference>
<dbReference type="KEGG" id="crb:17880027"/>
<accession>R0F841</accession>
<dbReference type="InterPro" id="IPR035940">
    <property type="entry name" value="CAP_sf"/>
</dbReference>
<dbReference type="FunFam" id="3.40.33.10:FF:000006">
    <property type="entry name" value="Putative pathogenesis-related protein 1"/>
    <property type="match status" value="1"/>
</dbReference>
<sequence length="173" mass="18812">MFQKVAIETLILVLLINYLTQIDVSLAQYSEYPQQSHDSPDSYLRPHNAARAAVRVKPLRWDFGIATVAQDYANQLAAGPCSLEHSSGPYGENLAYGSGDMSAAQAVAMWVDEKSYYDFYSNSCHGPACGHYTQVVWRGSARLGCGKAKCSNGASIVVCNYDPAGNFIGAKPY</sequence>
<evidence type="ECO:0000256" key="5">
    <source>
        <dbReference type="ARBA" id="ARBA00023157"/>
    </source>
</evidence>
<dbReference type="Proteomes" id="UP000029121">
    <property type="component" value="Unassembled WGS sequence"/>
</dbReference>
<evidence type="ECO:0000256" key="3">
    <source>
        <dbReference type="ARBA" id="ARBA00022729"/>
    </source>
</evidence>
<dbReference type="InterPro" id="IPR018244">
    <property type="entry name" value="Allrgn_V5/Tpx1_CS"/>
</dbReference>
<evidence type="ECO:0000313" key="11">
    <source>
        <dbReference type="Proteomes" id="UP000029121"/>
    </source>
</evidence>
<gene>
    <name evidence="10" type="ORF">CARUB_v10006493mg</name>
</gene>
<reference evidence="11" key="1">
    <citation type="journal article" date="2013" name="Nat. Genet.">
        <title>The Capsella rubella genome and the genomic consequences of rapid mating system evolution.</title>
        <authorList>
            <person name="Slotte T."/>
            <person name="Hazzouri K.M."/>
            <person name="Agren J.A."/>
            <person name="Koenig D."/>
            <person name="Maumus F."/>
            <person name="Guo Y.L."/>
            <person name="Steige K."/>
            <person name="Platts A.E."/>
            <person name="Escobar J.S."/>
            <person name="Newman L.K."/>
            <person name="Wang W."/>
            <person name="Mandakova T."/>
            <person name="Vello E."/>
            <person name="Smith L.M."/>
            <person name="Henz S.R."/>
            <person name="Steffen J."/>
            <person name="Takuno S."/>
            <person name="Brandvain Y."/>
            <person name="Coop G."/>
            <person name="Andolfatto P."/>
            <person name="Hu T.T."/>
            <person name="Blanchette M."/>
            <person name="Clark R.M."/>
            <person name="Quesneville H."/>
            <person name="Nordborg M."/>
            <person name="Gaut B.S."/>
            <person name="Lysak M.A."/>
            <person name="Jenkins J."/>
            <person name="Grimwood J."/>
            <person name="Chapman J."/>
            <person name="Prochnik S."/>
            <person name="Shu S."/>
            <person name="Rokhsar D."/>
            <person name="Schmutz J."/>
            <person name="Weigel D."/>
            <person name="Wright S.I."/>
        </authorList>
    </citation>
    <scope>NUCLEOTIDE SEQUENCE [LARGE SCALE GENOMIC DNA]</scope>
    <source>
        <strain evidence="11">cv. Monte Gargano</strain>
    </source>
</reference>
<feature type="signal peptide" evidence="8">
    <location>
        <begin position="1"/>
        <end position="27"/>
    </location>
</feature>
<dbReference type="CDD" id="cd05381">
    <property type="entry name" value="CAP_PR-1"/>
    <property type="match status" value="1"/>
</dbReference>
<protein>
    <recommendedName>
        <fullName evidence="7">Pathogenesis-related protein 1</fullName>
    </recommendedName>
</protein>
<name>R0F841_9BRAS</name>
<evidence type="ECO:0000256" key="2">
    <source>
        <dbReference type="ARBA" id="ARBA00009923"/>
    </source>
</evidence>
<dbReference type="SMART" id="SM00198">
    <property type="entry name" value="SCP"/>
    <property type="match status" value="1"/>
</dbReference>
<comment type="similarity">
    <text evidence="2">Belongs to the CRISP family.</text>
</comment>
<dbReference type="OrthoDB" id="337038at2759"/>
<dbReference type="STRING" id="81985.R0F841"/>
<keyword evidence="11" id="KW-1185">Reference proteome</keyword>
<dbReference type="SUPFAM" id="SSF55797">
    <property type="entry name" value="PR-1-like"/>
    <property type="match status" value="1"/>
</dbReference>
<dbReference type="InterPro" id="IPR002413">
    <property type="entry name" value="V5_allergen-like"/>
</dbReference>
<organism evidence="10 11">
    <name type="scientific">Capsella rubella</name>
    <dbReference type="NCBI Taxonomy" id="81985"/>
    <lineage>
        <taxon>Eukaryota</taxon>
        <taxon>Viridiplantae</taxon>
        <taxon>Streptophyta</taxon>
        <taxon>Embryophyta</taxon>
        <taxon>Tracheophyta</taxon>
        <taxon>Spermatophyta</taxon>
        <taxon>Magnoliopsida</taxon>
        <taxon>eudicotyledons</taxon>
        <taxon>Gunneridae</taxon>
        <taxon>Pentapetalae</taxon>
        <taxon>rosids</taxon>
        <taxon>malvids</taxon>
        <taxon>Brassicales</taxon>
        <taxon>Brassicaceae</taxon>
        <taxon>Camelineae</taxon>
        <taxon>Capsella</taxon>
    </lineage>
</organism>
<dbReference type="InterPro" id="IPR014044">
    <property type="entry name" value="CAP_dom"/>
</dbReference>
<dbReference type="PROSITE" id="PS01009">
    <property type="entry name" value="CRISP_1"/>
    <property type="match status" value="1"/>
</dbReference>
<dbReference type="InterPro" id="IPR001283">
    <property type="entry name" value="CRISP-related"/>
</dbReference>
<feature type="chain" id="PRO_5004341000" description="Pathogenesis-related protein 1" evidence="8">
    <location>
        <begin position="28"/>
        <end position="173"/>
    </location>
</feature>
<evidence type="ECO:0000259" key="9">
    <source>
        <dbReference type="SMART" id="SM00198"/>
    </source>
</evidence>
<evidence type="ECO:0000256" key="1">
    <source>
        <dbReference type="ARBA" id="ARBA00003143"/>
    </source>
</evidence>
<dbReference type="GO" id="GO:0005576">
    <property type="term" value="C:extracellular region"/>
    <property type="evidence" value="ECO:0007669"/>
    <property type="project" value="InterPro"/>
</dbReference>
<keyword evidence="4" id="KW-0611">Plant defense</keyword>
<dbReference type="eggNOG" id="KOG3017">
    <property type="taxonomic scope" value="Eukaryota"/>
</dbReference>
<keyword evidence="3 8" id="KW-0732">Signal</keyword>
<keyword evidence="6" id="KW-0568">Pathogenesis-related protein</keyword>
<dbReference type="PROSITE" id="PS01010">
    <property type="entry name" value="CRISP_2"/>
    <property type="match status" value="1"/>
</dbReference>
<feature type="domain" description="SCP" evidence="9">
    <location>
        <begin position="38"/>
        <end position="169"/>
    </location>
</feature>
<dbReference type="PANTHER" id="PTHR10334">
    <property type="entry name" value="CYSTEINE-RICH SECRETORY PROTEIN-RELATED"/>
    <property type="match status" value="1"/>
</dbReference>
<dbReference type="EMBL" id="KB870811">
    <property type="protein sequence ID" value="EOA18047.1"/>
    <property type="molecule type" value="Genomic_DNA"/>
</dbReference>
<proteinExistence type="inferred from homology"/>
<evidence type="ECO:0000256" key="6">
    <source>
        <dbReference type="ARBA" id="ARBA00023265"/>
    </source>
</evidence>
<evidence type="ECO:0000256" key="7">
    <source>
        <dbReference type="ARBA" id="ARBA00073092"/>
    </source>
</evidence>
<dbReference type="PRINTS" id="PR00837">
    <property type="entry name" value="V5TPXLIKE"/>
</dbReference>
<keyword evidence="5" id="KW-1015">Disulfide bond</keyword>
<dbReference type="GO" id="GO:0098542">
    <property type="term" value="P:defense response to other organism"/>
    <property type="evidence" value="ECO:0007669"/>
    <property type="project" value="UniProtKB-ARBA"/>
</dbReference>
<dbReference type="Pfam" id="PF00188">
    <property type="entry name" value="CAP"/>
    <property type="match status" value="1"/>
</dbReference>
<dbReference type="AlphaFoldDB" id="R0F841"/>